<keyword evidence="1" id="KW-0175">Coiled coil</keyword>
<evidence type="ECO:0000256" key="1">
    <source>
        <dbReference type="SAM" id="Coils"/>
    </source>
</evidence>
<feature type="coiled-coil region" evidence="1">
    <location>
        <begin position="407"/>
        <end position="441"/>
    </location>
</feature>
<reference evidence="3" key="1">
    <citation type="submission" date="2023-08" db="EMBL/GenBank/DDBJ databases">
        <authorList>
            <person name="Alioto T."/>
            <person name="Alioto T."/>
            <person name="Gomez Garrido J."/>
        </authorList>
    </citation>
    <scope>NUCLEOTIDE SEQUENCE</scope>
</reference>
<evidence type="ECO:0000256" key="2">
    <source>
        <dbReference type="SAM" id="MobiDB-lite"/>
    </source>
</evidence>
<dbReference type="AlphaFoldDB" id="A0AA36FGM1"/>
<dbReference type="Pfam" id="PF03567">
    <property type="entry name" value="Sulfotransfer_2"/>
    <property type="match status" value="1"/>
</dbReference>
<evidence type="ECO:0000313" key="4">
    <source>
        <dbReference type="Proteomes" id="UP001162480"/>
    </source>
</evidence>
<feature type="compositionally biased region" description="Basic and acidic residues" evidence="2">
    <location>
        <begin position="200"/>
        <end position="218"/>
    </location>
</feature>
<feature type="compositionally biased region" description="Polar residues" evidence="2">
    <location>
        <begin position="369"/>
        <end position="381"/>
    </location>
</feature>
<gene>
    <name evidence="3" type="ORF">OCTVUL_1B030432</name>
</gene>
<feature type="compositionally biased region" description="Low complexity" evidence="2">
    <location>
        <begin position="190"/>
        <end position="199"/>
    </location>
</feature>
<dbReference type="EMBL" id="OX597832">
    <property type="protein sequence ID" value="CAI9736882.1"/>
    <property type="molecule type" value="Genomic_DNA"/>
</dbReference>
<feature type="region of interest" description="Disordered" evidence="2">
    <location>
        <begin position="144"/>
        <end position="389"/>
    </location>
</feature>
<dbReference type="GO" id="GO:0005634">
    <property type="term" value="C:nucleus"/>
    <property type="evidence" value="ECO:0007669"/>
    <property type="project" value="TreeGrafter"/>
</dbReference>
<feature type="compositionally biased region" description="Low complexity" evidence="2">
    <location>
        <begin position="312"/>
        <end position="324"/>
    </location>
</feature>
<sequence>MSCTRILQLVATTTTPTTTSTHEKFKPWQRRGPQHVMHSKVDSYAKTSAKFSKQDSIFEERRRRLQEVCNGNENVFIGNNTEANIKGRMHIDSKHKIIYCAIEKTGSTFWKRTMQILIGIRNASNPFVIRAELIITKMGRYLDSDEERKKHKKKKKHRSRSRSGSSSSSYEDRHQKKSKSKKKHRHRSNSRSPTYSNRSYSRDRSNRRSPSYDRDKDKFKRRRSYSREVSSHRSHSLERARDSDQNRSSDRYRNKGGSGDRSRSRERSRSSRDRSRSSRDRSRSREKSSRTKSKYKDRSHSRDRNGDRHQSRSYYRPSTSSTQSDYKESRSHSRRRSRSRSKSWSSSDRRSNQHSKRSKRSRSPDRSSYHSWQSTSPESKQATTATTASKKDDLCAKIPGFATMEPAEQAKIRLQMALKAAAAADEQLRKMQEKNTMVKEQRQLTEQPDFAIKVEDIESSAFTQSTFVSGTNRVPQESPEEEQFGTIAEIKPGSVKANAGQATAPDNYKYNIDIDTFAHPSLFIDISEKKKRWLQKLTVFRKRKTSSLLL</sequence>
<dbReference type="PANTHER" id="PTHR31968:SF4">
    <property type="entry name" value="SERINE_ARGININE-RELATED PROTEIN 53"/>
    <property type="match status" value="1"/>
</dbReference>
<dbReference type="GO" id="GO:0000380">
    <property type="term" value="P:alternative mRNA splicing, via spliceosome"/>
    <property type="evidence" value="ECO:0007669"/>
    <property type="project" value="InterPro"/>
</dbReference>
<feature type="compositionally biased region" description="Basic residues" evidence="2">
    <location>
        <begin position="149"/>
        <end position="161"/>
    </location>
</feature>
<dbReference type="InterPro" id="IPR005331">
    <property type="entry name" value="Sulfotransferase"/>
</dbReference>
<feature type="compositionally biased region" description="Basic residues" evidence="2">
    <location>
        <begin position="175"/>
        <end position="189"/>
    </location>
</feature>
<dbReference type="Proteomes" id="UP001162480">
    <property type="component" value="Chromosome 19"/>
</dbReference>
<dbReference type="GO" id="GO:0005737">
    <property type="term" value="C:cytoplasm"/>
    <property type="evidence" value="ECO:0007669"/>
    <property type="project" value="TreeGrafter"/>
</dbReference>
<dbReference type="GO" id="GO:0008146">
    <property type="term" value="F:sulfotransferase activity"/>
    <property type="evidence" value="ECO:0007669"/>
    <property type="project" value="InterPro"/>
</dbReference>
<keyword evidence="4" id="KW-1185">Reference proteome</keyword>
<dbReference type="InterPro" id="IPR034604">
    <property type="entry name" value="SRRP53"/>
</dbReference>
<feature type="compositionally biased region" description="Basic and acidic residues" evidence="2">
    <location>
        <begin position="225"/>
        <end position="310"/>
    </location>
</feature>
<name>A0AA36FGM1_OCTVU</name>
<accession>A0AA36FGM1</accession>
<protein>
    <submittedName>
        <fullName evidence="3">Uncharacterized protein</fullName>
    </submittedName>
</protein>
<dbReference type="GO" id="GO:0016020">
    <property type="term" value="C:membrane"/>
    <property type="evidence" value="ECO:0007669"/>
    <property type="project" value="InterPro"/>
</dbReference>
<feature type="compositionally biased region" description="Basic residues" evidence="2">
    <location>
        <begin position="332"/>
        <end position="341"/>
    </location>
</feature>
<feature type="compositionally biased region" description="Basic residues" evidence="2">
    <location>
        <begin position="352"/>
        <end position="361"/>
    </location>
</feature>
<evidence type="ECO:0000313" key="3">
    <source>
        <dbReference type="EMBL" id="CAI9736882.1"/>
    </source>
</evidence>
<dbReference type="PANTHER" id="PTHR31968">
    <property type="entry name" value="SERINE/ARGININE-RELATED PROTEIN 53"/>
    <property type="match status" value="1"/>
</dbReference>
<organism evidence="3 4">
    <name type="scientific">Octopus vulgaris</name>
    <name type="common">Common octopus</name>
    <dbReference type="NCBI Taxonomy" id="6645"/>
    <lineage>
        <taxon>Eukaryota</taxon>
        <taxon>Metazoa</taxon>
        <taxon>Spiralia</taxon>
        <taxon>Lophotrochozoa</taxon>
        <taxon>Mollusca</taxon>
        <taxon>Cephalopoda</taxon>
        <taxon>Coleoidea</taxon>
        <taxon>Octopodiformes</taxon>
        <taxon>Octopoda</taxon>
        <taxon>Incirrata</taxon>
        <taxon>Octopodidae</taxon>
        <taxon>Octopus</taxon>
    </lineage>
</organism>
<proteinExistence type="predicted"/>